<dbReference type="AlphaFoldDB" id="W4K5S4"/>
<dbReference type="InParanoid" id="W4K5S4"/>
<reference evidence="2 3" key="1">
    <citation type="journal article" date="2012" name="New Phytol.">
        <title>Insight into trade-off between wood decay and parasitism from the genome of a fungal forest pathogen.</title>
        <authorList>
            <person name="Olson A."/>
            <person name="Aerts A."/>
            <person name="Asiegbu F."/>
            <person name="Belbahri L."/>
            <person name="Bouzid O."/>
            <person name="Broberg A."/>
            <person name="Canback B."/>
            <person name="Coutinho P.M."/>
            <person name="Cullen D."/>
            <person name="Dalman K."/>
            <person name="Deflorio G."/>
            <person name="van Diepen L.T."/>
            <person name="Dunand C."/>
            <person name="Duplessis S."/>
            <person name="Durling M."/>
            <person name="Gonthier P."/>
            <person name="Grimwood J."/>
            <person name="Fossdal C.G."/>
            <person name="Hansson D."/>
            <person name="Henrissat B."/>
            <person name="Hietala A."/>
            <person name="Himmelstrand K."/>
            <person name="Hoffmeister D."/>
            <person name="Hogberg N."/>
            <person name="James T.Y."/>
            <person name="Karlsson M."/>
            <person name="Kohler A."/>
            <person name="Kues U."/>
            <person name="Lee Y.H."/>
            <person name="Lin Y.C."/>
            <person name="Lind M."/>
            <person name="Lindquist E."/>
            <person name="Lombard V."/>
            <person name="Lucas S."/>
            <person name="Lunden K."/>
            <person name="Morin E."/>
            <person name="Murat C."/>
            <person name="Park J."/>
            <person name="Raffaello T."/>
            <person name="Rouze P."/>
            <person name="Salamov A."/>
            <person name="Schmutz J."/>
            <person name="Solheim H."/>
            <person name="Stahlberg J."/>
            <person name="Velez H."/>
            <person name="de Vries R.P."/>
            <person name="Wiebenga A."/>
            <person name="Woodward S."/>
            <person name="Yakovlev I."/>
            <person name="Garbelotto M."/>
            <person name="Martin F."/>
            <person name="Grigoriev I.V."/>
            <person name="Stenlid J."/>
        </authorList>
    </citation>
    <scope>NUCLEOTIDE SEQUENCE [LARGE SCALE GENOMIC DNA]</scope>
    <source>
        <strain evidence="2 3">TC 32-1</strain>
    </source>
</reference>
<keyword evidence="1" id="KW-0472">Membrane</keyword>
<dbReference type="OrthoDB" id="630188at2759"/>
<accession>W4K5S4</accession>
<dbReference type="HOGENOM" id="CLU_039311_0_0_1"/>
<protein>
    <submittedName>
        <fullName evidence="2">Uncharacterized protein</fullName>
    </submittedName>
</protein>
<dbReference type="eggNOG" id="ENOG502SK7C">
    <property type="taxonomic scope" value="Eukaryota"/>
</dbReference>
<feature type="transmembrane region" description="Helical" evidence="1">
    <location>
        <begin position="12"/>
        <end position="29"/>
    </location>
</feature>
<dbReference type="STRING" id="747525.W4K5S4"/>
<keyword evidence="3" id="KW-1185">Reference proteome</keyword>
<organism evidence="2 3">
    <name type="scientific">Heterobasidion irregulare (strain TC 32-1)</name>
    <dbReference type="NCBI Taxonomy" id="747525"/>
    <lineage>
        <taxon>Eukaryota</taxon>
        <taxon>Fungi</taxon>
        <taxon>Dikarya</taxon>
        <taxon>Basidiomycota</taxon>
        <taxon>Agaricomycotina</taxon>
        <taxon>Agaricomycetes</taxon>
        <taxon>Russulales</taxon>
        <taxon>Bondarzewiaceae</taxon>
        <taxon>Heterobasidion</taxon>
        <taxon>Heterobasidion annosum species complex</taxon>
    </lineage>
</organism>
<feature type="non-terminal residue" evidence="2">
    <location>
        <position position="451"/>
    </location>
</feature>
<dbReference type="KEGG" id="hir:HETIRDRAFT_385902"/>
<dbReference type="Proteomes" id="UP000030671">
    <property type="component" value="Unassembled WGS sequence"/>
</dbReference>
<evidence type="ECO:0000313" key="2">
    <source>
        <dbReference type="EMBL" id="ETW81157.1"/>
    </source>
</evidence>
<dbReference type="GeneID" id="20672258"/>
<sequence>MGVQPRGLVVKLTAIGALLSFITLLYFYTGASQRVRLPSLGSLFPSDGRARASCAPEAWADGHWARRRSPIGNETLTAPRDVFAYNGFDGCASDREFFWHLGADKEEQWDRFPDVLDYEWVPGEQCAGVRPLTGAALVRDLVEQGGWLVLGDSITENHFFSLSCTLFPHVRATPNYTENPYFDRAWPQNLYLNPSSPLLSSLRLPPGFSIEETPLITFRRVDLLLEQTEIESVHRTLHPELYADGSDFALFSDEKFWSLSPSEYMPMFTAPLPRAHYATLVVSTAGHWTTTLFGGLRDASRENDGYGIEHVLELFAAAMRRWAEDVQRAMDEDRRVQTRKALAGLRPVARQVVVRAYLPGHEDCHSFRAPWAERQPFKWNWYNWAWIGDMNARFQILASAASYPDIHFLPIDRPALLRPDAHATGDCLHLLTGAGVLEGWTHYIWHFVTRE</sequence>
<keyword evidence="1" id="KW-0812">Transmembrane</keyword>
<name>W4K5S4_HETIT</name>
<keyword evidence="1" id="KW-1133">Transmembrane helix</keyword>
<dbReference type="EMBL" id="KI925459">
    <property type="protein sequence ID" value="ETW81157.1"/>
    <property type="molecule type" value="Genomic_DNA"/>
</dbReference>
<gene>
    <name evidence="2" type="ORF">HETIRDRAFT_385902</name>
</gene>
<evidence type="ECO:0000256" key="1">
    <source>
        <dbReference type="SAM" id="Phobius"/>
    </source>
</evidence>
<proteinExistence type="predicted"/>
<dbReference type="RefSeq" id="XP_009547824.1">
    <property type="nucleotide sequence ID" value="XM_009549529.1"/>
</dbReference>
<evidence type="ECO:0000313" key="3">
    <source>
        <dbReference type="Proteomes" id="UP000030671"/>
    </source>
</evidence>